<sequence>MSSAKQVQLLIAVLLVLGFSAAIYKHLVLGFPLLASEQESVWQLEARIVFEADPEAEVDVRLNLPDSNPRSRVFALDSVAVDYNFDIIEDNGVRLAHWHGEQLSGPQILYFRSLSHQPDPVDAPQQAELKPIKPNFSDVLRQSAEALINEKPLADGLEGALQLMRRLNSPSDGRVDELLRGYSSPEKRNQRIGQILTLANFKVEPVGAVFMDDEARTQNITHLLEVDISGRRFLLDNREIAQVRWSEVAVLQRSNEPLLEVFGGVNSRVTFAATKTQQAAFSTAVDVASREGAALVDFSIYSLPLSEQNAFKLLLVIPLGALIVVILRNLVGIRTSGTFMPVLIALTFLQTSLFTGLALFVVVVGVGLVLRSYLSHLNLLLVPRIASVLVFVIIIYAAIGILSTKLGWHEGLKVTFFPMIILSWTIERMSILWDEDGPREVMIESAGSLLTASLAYLLMSNGFVSDTIFLYPELLLVLLAIIIAIGSYSGYRLSDLWRFEPMERHDQ</sequence>
<feature type="transmembrane region" description="Helical" evidence="1">
    <location>
        <begin position="310"/>
        <end position="331"/>
    </location>
</feature>
<dbReference type="InterPro" id="IPR025840">
    <property type="entry name" value="7TM_transglut"/>
</dbReference>
<gene>
    <name evidence="4" type="ORF">GCM10025791_06160</name>
</gene>
<feature type="transmembrane region" description="Helical" evidence="1">
    <location>
        <begin position="381"/>
        <end position="402"/>
    </location>
</feature>
<dbReference type="RefSeq" id="WP_345416875.1">
    <property type="nucleotide sequence ID" value="NZ_AP031496.1"/>
</dbReference>
<dbReference type="InterPro" id="IPR025838">
    <property type="entry name" value="Transglut_i_TM"/>
</dbReference>
<keyword evidence="1" id="KW-0472">Membrane</keyword>
<dbReference type="AlphaFoldDB" id="A0AAV3TXU2"/>
<accession>A0AAV3TXU2</accession>
<reference evidence="5" key="1">
    <citation type="journal article" date="2019" name="Int. J. Syst. Evol. Microbiol.">
        <title>The Global Catalogue of Microorganisms (GCM) 10K type strain sequencing project: providing services to taxonomists for standard genome sequencing and annotation.</title>
        <authorList>
            <consortium name="The Broad Institute Genomics Platform"/>
            <consortium name="The Broad Institute Genome Sequencing Center for Infectious Disease"/>
            <person name="Wu L."/>
            <person name="Ma J."/>
        </authorList>
    </citation>
    <scope>NUCLEOTIDE SEQUENCE [LARGE SCALE GENOMIC DNA]</scope>
    <source>
        <strain evidence="5">JCM 19134</strain>
    </source>
</reference>
<evidence type="ECO:0000259" key="2">
    <source>
        <dbReference type="Pfam" id="PF14400"/>
    </source>
</evidence>
<evidence type="ECO:0000256" key="1">
    <source>
        <dbReference type="SAM" id="Phobius"/>
    </source>
</evidence>
<feature type="domain" description="Inactive transglutaminase fused to 7 transmembrane helices" evidence="2">
    <location>
        <begin position="24"/>
        <end position="180"/>
    </location>
</feature>
<dbReference type="Pfam" id="PF14400">
    <property type="entry name" value="Transglut_i_TM"/>
    <property type="match status" value="1"/>
</dbReference>
<keyword evidence="5" id="KW-1185">Reference proteome</keyword>
<feature type="transmembrane region" description="Helical" evidence="1">
    <location>
        <begin position="343"/>
        <end position="369"/>
    </location>
</feature>
<name>A0AAV3TXU2_9ALTE</name>
<evidence type="ECO:0000313" key="5">
    <source>
        <dbReference type="Proteomes" id="UP001409585"/>
    </source>
</evidence>
<evidence type="ECO:0000313" key="4">
    <source>
        <dbReference type="EMBL" id="GAA4932392.1"/>
    </source>
</evidence>
<organism evidence="4 5">
    <name type="scientific">Halioxenophilus aromaticivorans</name>
    <dbReference type="NCBI Taxonomy" id="1306992"/>
    <lineage>
        <taxon>Bacteria</taxon>
        <taxon>Pseudomonadati</taxon>
        <taxon>Pseudomonadota</taxon>
        <taxon>Gammaproteobacteria</taxon>
        <taxon>Alteromonadales</taxon>
        <taxon>Alteromonadaceae</taxon>
        <taxon>Halioxenophilus</taxon>
    </lineage>
</organism>
<protein>
    <submittedName>
        <fullName evidence="4">Inactive transglutaminase family protein</fullName>
    </submittedName>
</protein>
<dbReference type="Proteomes" id="UP001409585">
    <property type="component" value="Unassembled WGS sequence"/>
</dbReference>
<dbReference type="EMBL" id="BAABLX010000004">
    <property type="protein sequence ID" value="GAA4932392.1"/>
    <property type="molecule type" value="Genomic_DNA"/>
</dbReference>
<evidence type="ECO:0000259" key="3">
    <source>
        <dbReference type="Pfam" id="PF14402"/>
    </source>
</evidence>
<keyword evidence="1" id="KW-1133">Transmembrane helix</keyword>
<feature type="transmembrane region" description="Helical" evidence="1">
    <location>
        <begin position="471"/>
        <end position="491"/>
    </location>
</feature>
<dbReference type="Pfam" id="PF14402">
    <property type="entry name" value="7TM_transglut"/>
    <property type="match status" value="1"/>
</dbReference>
<proteinExistence type="predicted"/>
<comment type="caution">
    <text evidence="4">The sequence shown here is derived from an EMBL/GenBank/DDBJ whole genome shotgun (WGS) entry which is preliminary data.</text>
</comment>
<keyword evidence="1" id="KW-0812">Transmembrane</keyword>
<feature type="transmembrane region" description="Helical" evidence="1">
    <location>
        <begin position="445"/>
        <end position="464"/>
    </location>
</feature>
<feature type="transmembrane region" description="Helical" evidence="1">
    <location>
        <begin position="414"/>
        <end position="433"/>
    </location>
</feature>
<feature type="domain" description="7 transmembrane helices usually fused to an inactive transglutaminase" evidence="3">
    <location>
        <begin position="257"/>
        <end position="502"/>
    </location>
</feature>